<gene>
    <name evidence="3" type="ORF">F4Y42_02180</name>
</gene>
<reference evidence="3" key="1">
    <citation type="submission" date="2019-09" db="EMBL/GenBank/DDBJ databases">
        <title>Characterisation of the sponge microbiome using genome-centric metagenomics.</title>
        <authorList>
            <person name="Engelberts J.P."/>
            <person name="Robbins S.J."/>
            <person name="De Goeij J.M."/>
            <person name="Aranda M."/>
            <person name="Bell S.C."/>
            <person name="Webster N.S."/>
        </authorList>
    </citation>
    <scope>NUCLEOTIDE SEQUENCE</scope>
    <source>
        <strain evidence="3">SB0664_bin_27</strain>
    </source>
</reference>
<comment type="caution">
    <text evidence="3">The sequence shown here is derived from an EMBL/GenBank/DDBJ whole genome shotgun (WGS) entry which is preliminary data.</text>
</comment>
<dbReference type="InterPro" id="IPR036291">
    <property type="entry name" value="NAD(P)-bd_dom_sf"/>
</dbReference>
<comment type="similarity">
    <text evidence="1">Belongs to the short-chain dehydrogenases/reductases (SDR) family.</text>
</comment>
<keyword evidence="2" id="KW-0560">Oxidoreductase</keyword>
<dbReference type="InterPro" id="IPR002347">
    <property type="entry name" value="SDR_fam"/>
</dbReference>
<dbReference type="Pfam" id="PF13561">
    <property type="entry name" value="adh_short_C2"/>
    <property type="match status" value="1"/>
</dbReference>
<dbReference type="PANTHER" id="PTHR42760:SF115">
    <property type="entry name" value="3-OXOACYL-[ACYL-CARRIER-PROTEIN] REDUCTASE FABG"/>
    <property type="match status" value="1"/>
</dbReference>
<organism evidence="3">
    <name type="scientific">Caldilineaceae bacterium SB0664_bin_27</name>
    <dbReference type="NCBI Taxonomy" id="2605260"/>
    <lineage>
        <taxon>Bacteria</taxon>
        <taxon>Bacillati</taxon>
        <taxon>Chloroflexota</taxon>
        <taxon>Caldilineae</taxon>
        <taxon>Caldilineales</taxon>
        <taxon>Caldilineaceae</taxon>
    </lineage>
</organism>
<evidence type="ECO:0000256" key="2">
    <source>
        <dbReference type="ARBA" id="ARBA00023002"/>
    </source>
</evidence>
<accession>A0A6B0YNU8</accession>
<sequence>MAMSSREQFSLDGKVAVITGGTGVLGGAMARGLAEAGARVAILGRREAKATEVAGEITAADHDAIPLPADVLDEASLRAARQILLDEWGSVDVLINCAGGNRPDATVFGDLTFFNVPRNALEGVVGLNFTGTVLPTQVFGELMAEQGRGSIINISSMASQKVLTRVMGYSAAKAAVDNLTRWLAVDLAEKHGPGLRVNAIAPGFFIGEQNRALLIKEDAPSSPGDSPVLTERGQQIVDHTPMGRFGEPDELVGAAIWLASDASSFVTGIVVPVDGGFSAASGI</sequence>
<protein>
    <submittedName>
        <fullName evidence="3">SDR family oxidoreductase</fullName>
    </submittedName>
</protein>
<dbReference type="Gene3D" id="3.40.50.720">
    <property type="entry name" value="NAD(P)-binding Rossmann-like Domain"/>
    <property type="match status" value="1"/>
</dbReference>
<evidence type="ECO:0000256" key="1">
    <source>
        <dbReference type="ARBA" id="ARBA00006484"/>
    </source>
</evidence>
<dbReference type="EMBL" id="VXRG01000023">
    <property type="protein sequence ID" value="MXY92237.1"/>
    <property type="molecule type" value="Genomic_DNA"/>
</dbReference>
<dbReference type="NCBIfam" id="NF006132">
    <property type="entry name" value="PRK08277.1"/>
    <property type="match status" value="1"/>
</dbReference>
<proteinExistence type="inferred from homology"/>
<dbReference type="FunFam" id="3.40.50.720:FF:000240">
    <property type="entry name" value="SDR family oxidoreductase"/>
    <property type="match status" value="1"/>
</dbReference>
<dbReference type="SUPFAM" id="SSF51735">
    <property type="entry name" value="NAD(P)-binding Rossmann-fold domains"/>
    <property type="match status" value="1"/>
</dbReference>
<dbReference type="PROSITE" id="PS00061">
    <property type="entry name" value="ADH_SHORT"/>
    <property type="match status" value="1"/>
</dbReference>
<dbReference type="InterPro" id="IPR020904">
    <property type="entry name" value="Sc_DH/Rdtase_CS"/>
</dbReference>
<dbReference type="GO" id="GO:0016616">
    <property type="term" value="F:oxidoreductase activity, acting on the CH-OH group of donors, NAD or NADP as acceptor"/>
    <property type="evidence" value="ECO:0007669"/>
    <property type="project" value="UniProtKB-ARBA"/>
</dbReference>
<evidence type="ECO:0000313" key="3">
    <source>
        <dbReference type="EMBL" id="MXY92237.1"/>
    </source>
</evidence>
<dbReference type="GO" id="GO:0005975">
    <property type="term" value="P:carbohydrate metabolic process"/>
    <property type="evidence" value="ECO:0007669"/>
    <property type="project" value="UniProtKB-ARBA"/>
</dbReference>
<dbReference type="PANTHER" id="PTHR42760">
    <property type="entry name" value="SHORT-CHAIN DEHYDROGENASES/REDUCTASES FAMILY MEMBER"/>
    <property type="match status" value="1"/>
</dbReference>
<dbReference type="PRINTS" id="PR00081">
    <property type="entry name" value="GDHRDH"/>
</dbReference>
<name>A0A6B0YNU8_9CHLR</name>
<dbReference type="PRINTS" id="PR00080">
    <property type="entry name" value="SDRFAMILY"/>
</dbReference>
<dbReference type="AlphaFoldDB" id="A0A6B0YNU8"/>